<keyword evidence="2" id="KW-1185">Reference proteome</keyword>
<reference evidence="1 2" key="2">
    <citation type="journal article" date="2019" name="G3 (Bethesda)">
        <title>Hybrid Assembly of the Genome of the Entomopathogenic Nematode Steinernema carpocapsae Identifies the X-Chromosome.</title>
        <authorList>
            <person name="Serra L."/>
            <person name="Macchietto M."/>
            <person name="Macias-Munoz A."/>
            <person name="McGill C.J."/>
            <person name="Rodriguez I.M."/>
            <person name="Rodriguez B."/>
            <person name="Murad R."/>
            <person name="Mortazavi A."/>
        </authorList>
    </citation>
    <scope>NUCLEOTIDE SEQUENCE [LARGE SCALE GENOMIC DNA]</scope>
    <source>
        <strain evidence="1 2">ALL</strain>
    </source>
</reference>
<comment type="caution">
    <text evidence="1">The sequence shown here is derived from an EMBL/GenBank/DDBJ whole genome shotgun (WGS) entry which is preliminary data.</text>
</comment>
<proteinExistence type="predicted"/>
<evidence type="ECO:0000313" key="2">
    <source>
        <dbReference type="Proteomes" id="UP000298663"/>
    </source>
</evidence>
<accession>A0A4U5NGM5</accession>
<reference evidence="1 2" key="1">
    <citation type="journal article" date="2015" name="Genome Biol.">
        <title>Comparative genomics of Steinernema reveals deeply conserved gene regulatory networks.</title>
        <authorList>
            <person name="Dillman A.R."/>
            <person name="Macchietto M."/>
            <person name="Porter C.F."/>
            <person name="Rogers A."/>
            <person name="Williams B."/>
            <person name="Antoshechkin I."/>
            <person name="Lee M.M."/>
            <person name="Goodwin Z."/>
            <person name="Lu X."/>
            <person name="Lewis E.E."/>
            <person name="Goodrich-Blair H."/>
            <person name="Stock S.P."/>
            <person name="Adams B.J."/>
            <person name="Sternberg P.W."/>
            <person name="Mortazavi A."/>
        </authorList>
    </citation>
    <scope>NUCLEOTIDE SEQUENCE [LARGE SCALE GENOMIC DNA]</scope>
    <source>
        <strain evidence="1 2">ALL</strain>
    </source>
</reference>
<name>A0A4U5NGM5_STECR</name>
<organism evidence="1 2">
    <name type="scientific">Steinernema carpocapsae</name>
    <name type="common">Entomopathogenic nematode</name>
    <dbReference type="NCBI Taxonomy" id="34508"/>
    <lineage>
        <taxon>Eukaryota</taxon>
        <taxon>Metazoa</taxon>
        <taxon>Ecdysozoa</taxon>
        <taxon>Nematoda</taxon>
        <taxon>Chromadorea</taxon>
        <taxon>Rhabditida</taxon>
        <taxon>Tylenchina</taxon>
        <taxon>Panagrolaimomorpha</taxon>
        <taxon>Strongyloidoidea</taxon>
        <taxon>Steinernematidae</taxon>
        <taxon>Steinernema</taxon>
    </lineage>
</organism>
<dbReference type="Proteomes" id="UP000298663">
    <property type="component" value="Unassembled WGS sequence"/>
</dbReference>
<dbReference type="EMBL" id="AZBU02000004">
    <property type="protein sequence ID" value="TKR82178.1"/>
    <property type="molecule type" value="Genomic_DNA"/>
</dbReference>
<gene>
    <name evidence="1" type="ORF">L596_015941</name>
</gene>
<sequence>MVVAEVTQHHRLYWAIIVERRENITIILECTGWAEKRSGETPPSGRSLPDRAESFFGPVVCPAPPKNEKLLSGQRFARQTFFHHVHVKRQTRERLPQ</sequence>
<evidence type="ECO:0000313" key="1">
    <source>
        <dbReference type="EMBL" id="TKR82178.1"/>
    </source>
</evidence>
<dbReference type="AlphaFoldDB" id="A0A4U5NGM5"/>
<protein>
    <submittedName>
        <fullName evidence="1">Uncharacterized protein</fullName>
    </submittedName>
</protein>